<keyword evidence="1" id="KW-0472">Membrane</keyword>
<feature type="transmembrane region" description="Helical" evidence="1">
    <location>
        <begin position="109"/>
        <end position="128"/>
    </location>
</feature>
<keyword evidence="1" id="KW-0812">Transmembrane</keyword>
<reference evidence="3 4" key="1">
    <citation type="submission" date="2024-04" db="EMBL/GenBank/DDBJ databases">
        <title>Bacillus oryzaecorticis sp. nov., a moderately halophilic bacterium isolated from rice husks.</title>
        <authorList>
            <person name="Zhu H.-S."/>
        </authorList>
    </citation>
    <scope>NUCLEOTIDE SEQUENCE [LARGE SCALE GENOMIC DNA]</scope>
    <source>
        <strain evidence="3 4">ZC255</strain>
    </source>
</reference>
<protein>
    <submittedName>
        <fullName evidence="3">Sulfite exporter TauE/SafE family protein</fullName>
    </submittedName>
</protein>
<evidence type="ECO:0000313" key="4">
    <source>
        <dbReference type="Proteomes" id="UP001389717"/>
    </source>
</evidence>
<dbReference type="InterPro" id="IPR039447">
    <property type="entry name" value="UreH-like_TM_dom"/>
</dbReference>
<dbReference type="PANTHER" id="PTHR31272:SF4">
    <property type="entry name" value="CYTOCHROME C-TYPE BIOGENESIS PROTEIN HI_1454-RELATED"/>
    <property type="match status" value="1"/>
</dbReference>
<feature type="transmembrane region" description="Helical" evidence="1">
    <location>
        <begin position="225"/>
        <end position="243"/>
    </location>
</feature>
<keyword evidence="4" id="KW-1185">Reference proteome</keyword>
<dbReference type="EMBL" id="JBBYAF010000010">
    <property type="protein sequence ID" value="MEL3972068.1"/>
    <property type="molecule type" value="Genomic_DNA"/>
</dbReference>
<evidence type="ECO:0000256" key="1">
    <source>
        <dbReference type="SAM" id="Phobius"/>
    </source>
</evidence>
<accession>A0ABU9K8P7</accession>
<feature type="transmembrane region" description="Helical" evidence="1">
    <location>
        <begin position="24"/>
        <end position="57"/>
    </location>
</feature>
<feature type="transmembrane region" description="Helical" evidence="1">
    <location>
        <begin position="148"/>
        <end position="175"/>
    </location>
</feature>
<name>A0ABU9K8P7_9BACI</name>
<dbReference type="PANTHER" id="PTHR31272">
    <property type="entry name" value="CYTOCHROME C-TYPE BIOGENESIS PROTEIN HI_1454-RELATED"/>
    <property type="match status" value="1"/>
</dbReference>
<keyword evidence="1" id="KW-1133">Transmembrane helix</keyword>
<dbReference type="Pfam" id="PF13386">
    <property type="entry name" value="DsbD_2"/>
    <property type="match status" value="1"/>
</dbReference>
<evidence type="ECO:0000259" key="2">
    <source>
        <dbReference type="Pfam" id="PF13386"/>
    </source>
</evidence>
<sequence length="244" mass="26996">MYELLSKISNILSLPFYNMVDSLMGFPILVAILLGLIGALAPCQLTTNISAITIYGTSSLQTKMKWTEVLFFIFGKVIAFSVLGLLFWLIGNDFKSNSTIFFSGFRKLIGPMIIFIGLFLLGFFKLHFINKLTDWVPVKARNGKWGSLWMGITFSIAFCPTMFILFFITLMPIAIASPTGILLPPLFGIATSIPLLIILLMVGYLELDGSFFKKSRKAGAMIQKGAGAVLVVLGIFDTITYWSL</sequence>
<proteinExistence type="predicted"/>
<comment type="caution">
    <text evidence="3">The sequence shown here is derived from an EMBL/GenBank/DDBJ whole genome shotgun (WGS) entry which is preliminary data.</text>
</comment>
<dbReference type="Proteomes" id="UP001389717">
    <property type="component" value="Unassembled WGS sequence"/>
</dbReference>
<dbReference type="InterPro" id="IPR051790">
    <property type="entry name" value="Cytochrome_c-biogenesis_DsbD"/>
</dbReference>
<organism evidence="3 4">
    <name type="scientific">Rossellomorea oryzaecorticis</name>
    <dbReference type="NCBI Taxonomy" id="1396505"/>
    <lineage>
        <taxon>Bacteria</taxon>
        <taxon>Bacillati</taxon>
        <taxon>Bacillota</taxon>
        <taxon>Bacilli</taxon>
        <taxon>Bacillales</taxon>
        <taxon>Bacillaceae</taxon>
        <taxon>Rossellomorea</taxon>
    </lineage>
</organism>
<gene>
    <name evidence="3" type="ORF">AAEO50_07240</name>
</gene>
<feature type="transmembrane region" description="Helical" evidence="1">
    <location>
        <begin position="69"/>
        <end position="89"/>
    </location>
</feature>
<feature type="transmembrane region" description="Helical" evidence="1">
    <location>
        <begin position="181"/>
        <end position="205"/>
    </location>
</feature>
<dbReference type="RefSeq" id="WP_341981975.1">
    <property type="nucleotide sequence ID" value="NZ_JBBYAF010000010.1"/>
</dbReference>
<feature type="domain" description="Urease accessory protein UreH-like transmembrane" evidence="2">
    <location>
        <begin position="31"/>
        <end position="235"/>
    </location>
</feature>
<evidence type="ECO:0000313" key="3">
    <source>
        <dbReference type="EMBL" id="MEL3972068.1"/>
    </source>
</evidence>